<gene>
    <name evidence="1" type="ORF">KXV57_004228</name>
</gene>
<comment type="caution">
    <text evidence="1">The sequence shown here is derived from an EMBL/GenBank/DDBJ whole genome shotgun (WGS) entry which is preliminary data.</text>
</comment>
<dbReference type="Proteomes" id="UP000813423">
    <property type="component" value="Unassembled WGS sequence"/>
</dbReference>
<sequence length="72" mass="7821">MCFGLCEYDDERYSPPRRSNYPGYNYSGPNNCNYNYGYDNAAALPVVEEEEEVAVVVVVVAAGVGVVAESSS</sequence>
<proteinExistence type="predicted"/>
<dbReference type="EMBL" id="JAIBSC010000027">
    <property type="protein sequence ID" value="KAH1907488.1"/>
    <property type="molecule type" value="Genomic_DNA"/>
</dbReference>
<organism evidence="1 2">
    <name type="scientific">Aspergillus fumigatus</name>
    <name type="common">Neosartorya fumigata</name>
    <dbReference type="NCBI Taxonomy" id="746128"/>
    <lineage>
        <taxon>Eukaryota</taxon>
        <taxon>Fungi</taxon>
        <taxon>Dikarya</taxon>
        <taxon>Ascomycota</taxon>
        <taxon>Pezizomycotina</taxon>
        <taxon>Eurotiomycetes</taxon>
        <taxon>Eurotiomycetidae</taxon>
        <taxon>Eurotiales</taxon>
        <taxon>Aspergillaceae</taxon>
        <taxon>Aspergillus</taxon>
        <taxon>Aspergillus subgen. Fumigati</taxon>
    </lineage>
</organism>
<name>A0A9P8NMK1_ASPFM</name>
<evidence type="ECO:0000313" key="2">
    <source>
        <dbReference type="Proteomes" id="UP000813423"/>
    </source>
</evidence>
<protein>
    <submittedName>
        <fullName evidence="1">Uncharacterized protein</fullName>
    </submittedName>
</protein>
<reference evidence="1" key="1">
    <citation type="submission" date="2021-08" db="EMBL/GenBank/DDBJ databases">
        <title>Global Aspergillus fumigatus from environmental and clinical sources.</title>
        <authorList>
            <person name="Barber A."/>
            <person name="Sae-Ong T."/>
        </authorList>
    </citation>
    <scope>NUCLEOTIDE SEQUENCE</scope>
    <source>
        <strain evidence="1">NRZ-2016-071</strain>
    </source>
</reference>
<accession>A0A9P8NMK1</accession>
<evidence type="ECO:0000313" key="1">
    <source>
        <dbReference type="EMBL" id="KAH1907488.1"/>
    </source>
</evidence>
<dbReference type="AlphaFoldDB" id="A0A9P8NMK1"/>